<dbReference type="EMBL" id="MHHY01000009">
    <property type="protein sequence ID" value="OGY40346.1"/>
    <property type="molecule type" value="Genomic_DNA"/>
</dbReference>
<dbReference type="Pfam" id="PF14891">
    <property type="entry name" value="Peptidase_M91"/>
    <property type="match status" value="1"/>
</dbReference>
<evidence type="ECO:0000313" key="2">
    <source>
        <dbReference type="Proteomes" id="UP000178570"/>
    </source>
</evidence>
<comment type="caution">
    <text evidence="1">The sequence shown here is derived from an EMBL/GenBank/DDBJ whole genome shotgun (WGS) entry which is preliminary data.</text>
</comment>
<reference evidence="1 2" key="1">
    <citation type="journal article" date="2016" name="Nat. Commun.">
        <title>Thousands of microbial genomes shed light on interconnected biogeochemical processes in an aquifer system.</title>
        <authorList>
            <person name="Anantharaman K."/>
            <person name="Brown C.T."/>
            <person name="Hug L.A."/>
            <person name="Sharon I."/>
            <person name="Castelle C.J."/>
            <person name="Probst A.J."/>
            <person name="Thomas B.C."/>
            <person name="Singh A."/>
            <person name="Wilkins M.J."/>
            <person name="Karaoz U."/>
            <person name="Brodie E.L."/>
            <person name="Williams K.H."/>
            <person name="Hubbard S.S."/>
            <person name="Banfield J.F."/>
        </authorList>
    </citation>
    <scope>NUCLEOTIDE SEQUENCE [LARGE SCALE GENOMIC DNA]</scope>
</reference>
<name>A0A1G1XKZ9_9BACT</name>
<protein>
    <submittedName>
        <fullName evidence="1">Uncharacterized protein</fullName>
    </submittedName>
</protein>
<dbReference type="Proteomes" id="UP000178570">
    <property type="component" value="Unassembled WGS sequence"/>
</dbReference>
<dbReference type="STRING" id="1797529.A2570_03660"/>
<proteinExistence type="predicted"/>
<dbReference type="InterPro" id="IPR028208">
    <property type="entry name" value="Effector_pro_NleD-like"/>
</dbReference>
<organism evidence="1 2">
    <name type="scientific">Candidatus Brennerbacteria bacterium RIFOXYD1_FULL_41_16</name>
    <dbReference type="NCBI Taxonomy" id="1797529"/>
    <lineage>
        <taxon>Bacteria</taxon>
        <taxon>Candidatus Brenneribacteriota</taxon>
    </lineage>
</organism>
<dbReference type="AlphaFoldDB" id="A0A1G1XKZ9"/>
<accession>A0A1G1XKZ9</accession>
<sequence length="301" mass="32445">MTNTEDNRSFSKLILLVLIVVSFVMWSPSAGAKIVVEGSREFRDSVNECLNTYRGAEGLVGDAIKELEGSGNDHKITEGPEWENSANDATKAENGTGIGTHTKVSAGELERIKRDVPELANKDFCTALLHEMWHAVDADRGSWSDAKKDGVWEDEIEATIFQNFIHAIRGVDARLMYGGVDISRHLGLTETELGQTPVSSPVPTPSPTVSQEMVQPKVSSAMSFFHVAPGQYSEVYMDIIAPAGASASVVLSGPAVQQSNMNGTVEPNGKLRLAWRIFQYGSYSASGTVDGQPVSGNVTVK</sequence>
<gene>
    <name evidence="1" type="ORF">A2570_03660</name>
</gene>
<evidence type="ECO:0000313" key="1">
    <source>
        <dbReference type="EMBL" id="OGY40346.1"/>
    </source>
</evidence>